<sequence length="249" mass="27038">MSHPEQEADITLSHRVMPRRGRCLKKMALVISLCMAAGTAVIVQHSKAYGVMARIHHGQVICNASAGTGPQQADFDQRPAMMRLSVNSLPDGQLTVGTDGRTLADVLNSAYRANTLLMIDLHGTSPTGVVQLVRKARMRDRVILMASDRQNLQAALQADSKVMVAFPVHSAREAHIVHRLAGPHPYAVYLPPTAEPSLFMQVHHDAEAIISENPQMAHSDGQDPLAEKPVDIVITPLTTASTPYQHSNS</sequence>
<accession>A0ABS3LIE7</accession>
<proteinExistence type="predicted"/>
<gene>
    <name evidence="2" type="ORF">J2D75_02465</name>
</gene>
<evidence type="ECO:0000313" key="2">
    <source>
        <dbReference type="EMBL" id="MBO1327340.1"/>
    </source>
</evidence>
<dbReference type="InterPro" id="IPR017946">
    <property type="entry name" value="PLC-like_Pdiesterase_TIM-brl"/>
</dbReference>
<keyword evidence="1" id="KW-0472">Membrane</keyword>
<comment type="caution">
    <text evidence="2">The sequence shown here is derived from an EMBL/GenBank/DDBJ whole genome shotgun (WGS) entry which is preliminary data.</text>
</comment>
<keyword evidence="3" id="KW-1185">Reference proteome</keyword>
<name>A0ABS3LIE7_9PROT</name>
<keyword evidence="1" id="KW-0812">Transmembrane</keyword>
<dbReference type="EMBL" id="JAFVMG010000001">
    <property type="protein sequence ID" value="MBO1327340.1"/>
    <property type="molecule type" value="Genomic_DNA"/>
</dbReference>
<evidence type="ECO:0000256" key="1">
    <source>
        <dbReference type="SAM" id="Phobius"/>
    </source>
</evidence>
<organism evidence="2 3">
    <name type="scientific">Acetobacter suratthaniensis</name>
    <dbReference type="NCBI Taxonomy" id="1502841"/>
    <lineage>
        <taxon>Bacteria</taxon>
        <taxon>Pseudomonadati</taxon>
        <taxon>Pseudomonadota</taxon>
        <taxon>Alphaproteobacteria</taxon>
        <taxon>Acetobacterales</taxon>
        <taxon>Acetobacteraceae</taxon>
        <taxon>Acetobacter</taxon>
    </lineage>
</organism>
<dbReference type="RefSeq" id="WP_207852356.1">
    <property type="nucleotide sequence ID" value="NZ_JAFVMG010000001.1"/>
</dbReference>
<feature type="transmembrane region" description="Helical" evidence="1">
    <location>
        <begin position="27"/>
        <end position="45"/>
    </location>
</feature>
<protein>
    <submittedName>
        <fullName evidence="2">Uncharacterized protein</fullName>
    </submittedName>
</protein>
<keyword evidence="1" id="KW-1133">Transmembrane helix</keyword>
<dbReference type="Gene3D" id="3.20.20.190">
    <property type="entry name" value="Phosphatidylinositol (PI) phosphodiesterase"/>
    <property type="match status" value="1"/>
</dbReference>
<evidence type="ECO:0000313" key="3">
    <source>
        <dbReference type="Proteomes" id="UP000664399"/>
    </source>
</evidence>
<reference evidence="2 3" key="1">
    <citation type="submission" date="2021-03" db="EMBL/GenBank/DDBJ databases">
        <title>The complete genome sequence of Acetobacter suratthaniensis TBRC 1719.</title>
        <authorList>
            <person name="Charoenyingcharoen P."/>
            <person name="Yukphan P."/>
        </authorList>
    </citation>
    <scope>NUCLEOTIDE SEQUENCE [LARGE SCALE GENOMIC DNA]</scope>
    <source>
        <strain evidence="2 3">TBRC 1719</strain>
    </source>
</reference>
<dbReference type="Proteomes" id="UP000664399">
    <property type="component" value="Unassembled WGS sequence"/>
</dbReference>